<keyword evidence="1" id="KW-1133">Transmembrane helix</keyword>
<evidence type="ECO:0000313" key="3">
    <source>
        <dbReference type="Proteomes" id="UP001595872"/>
    </source>
</evidence>
<accession>A0ABV9U670</accession>
<dbReference type="EMBL" id="JBHSIT010000009">
    <property type="protein sequence ID" value="MFC4911374.1"/>
    <property type="molecule type" value="Genomic_DNA"/>
</dbReference>
<keyword evidence="1" id="KW-0472">Membrane</keyword>
<sequence length="66" mass="6944">MGVVASSLLGGLGHASKLYLLSLRLGRVAARGLVVLAHALSLLIAARNNLTPRRFLTHLSVLGMRA</sequence>
<keyword evidence="3" id="KW-1185">Reference proteome</keyword>
<evidence type="ECO:0000256" key="1">
    <source>
        <dbReference type="SAM" id="Phobius"/>
    </source>
</evidence>
<organism evidence="2 3">
    <name type="scientific">Actinomadura gamaensis</name>
    <dbReference type="NCBI Taxonomy" id="1763541"/>
    <lineage>
        <taxon>Bacteria</taxon>
        <taxon>Bacillati</taxon>
        <taxon>Actinomycetota</taxon>
        <taxon>Actinomycetes</taxon>
        <taxon>Streptosporangiales</taxon>
        <taxon>Thermomonosporaceae</taxon>
        <taxon>Actinomadura</taxon>
    </lineage>
</organism>
<comment type="caution">
    <text evidence="2">The sequence shown here is derived from an EMBL/GenBank/DDBJ whole genome shotgun (WGS) entry which is preliminary data.</text>
</comment>
<protein>
    <submittedName>
        <fullName evidence="2">Uncharacterized protein</fullName>
    </submittedName>
</protein>
<evidence type="ECO:0000313" key="2">
    <source>
        <dbReference type="EMBL" id="MFC4911374.1"/>
    </source>
</evidence>
<feature type="transmembrane region" description="Helical" evidence="1">
    <location>
        <begin position="25"/>
        <end position="46"/>
    </location>
</feature>
<dbReference type="RefSeq" id="WP_378260215.1">
    <property type="nucleotide sequence ID" value="NZ_JBHSIT010000009.1"/>
</dbReference>
<keyword evidence="1" id="KW-0812">Transmembrane</keyword>
<name>A0ABV9U670_9ACTN</name>
<reference evidence="3" key="1">
    <citation type="journal article" date="2019" name="Int. J. Syst. Evol. Microbiol.">
        <title>The Global Catalogue of Microorganisms (GCM) 10K type strain sequencing project: providing services to taxonomists for standard genome sequencing and annotation.</title>
        <authorList>
            <consortium name="The Broad Institute Genomics Platform"/>
            <consortium name="The Broad Institute Genome Sequencing Center for Infectious Disease"/>
            <person name="Wu L."/>
            <person name="Ma J."/>
        </authorList>
    </citation>
    <scope>NUCLEOTIDE SEQUENCE [LARGE SCALE GENOMIC DNA]</scope>
    <source>
        <strain evidence="3">KLKA75</strain>
    </source>
</reference>
<dbReference type="Proteomes" id="UP001595872">
    <property type="component" value="Unassembled WGS sequence"/>
</dbReference>
<proteinExistence type="predicted"/>
<gene>
    <name evidence="2" type="ORF">ACFPCY_28990</name>
</gene>